<protein>
    <submittedName>
        <fullName evidence="2">Suppressor of fused domain protein</fullName>
    </submittedName>
</protein>
<dbReference type="InterPro" id="IPR007768">
    <property type="entry name" value="Suppressor_of_fused"/>
</dbReference>
<dbReference type="GO" id="GO:0005737">
    <property type="term" value="C:cytoplasm"/>
    <property type="evidence" value="ECO:0007669"/>
    <property type="project" value="TreeGrafter"/>
</dbReference>
<sequence>MSVKRTKYLKKYKEIDAPGLDAINERELEIYGNQEATHIATAIPYEMGGKDPLWAVEYFKSEEQTTHLHYVTLGYTNLFYDAECADDQINGFGFEITFRHLPVAGDSEKPLWAAAFLQNIAKYVWKYQNAFDEYHYMSAGGPFRPKTASDITAFVFSIDSEFEELDTPHGHLKFLQLFGITTQEYQDIEDKKYTAKELVERHKKTNPLLITDLFRK</sequence>
<gene>
    <name evidence="2" type="ORF">EZ428_11380</name>
</gene>
<dbReference type="RefSeq" id="WP_131553260.1">
    <property type="nucleotide sequence ID" value="NZ_SJSK01000002.1"/>
</dbReference>
<comment type="caution">
    <text evidence="2">The sequence shown here is derived from an EMBL/GenBank/DDBJ whole genome shotgun (WGS) entry which is preliminary data.</text>
</comment>
<proteinExistence type="predicted"/>
<dbReference type="Proteomes" id="UP000292884">
    <property type="component" value="Unassembled WGS sequence"/>
</dbReference>
<dbReference type="Pfam" id="PF05076">
    <property type="entry name" value="SUFU"/>
    <property type="match status" value="1"/>
</dbReference>
<name>A0A4R0MYF4_9SPHI</name>
<evidence type="ECO:0000259" key="1">
    <source>
        <dbReference type="Pfam" id="PF05076"/>
    </source>
</evidence>
<dbReference type="OrthoDB" id="9023549at2"/>
<organism evidence="2 3">
    <name type="scientific">Pedobacter frigiditerrae</name>
    <dbReference type="NCBI Taxonomy" id="2530452"/>
    <lineage>
        <taxon>Bacteria</taxon>
        <taxon>Pseudomonadati</taxon>
        <taxon>Bacteroidota</taxon>
        <taxon>Sphingobacteriia</taxon>
        <taxon>Sphingobacteriales</taxon>
        <taxon>Sphingobacteriaceae</taxon>
        <taxon>Pedobacter</taxon>
    </lineage>
</organism>
<dbReference type="InterPro" id="IPR020941">
    <property type="entry name" value="SUFU-like_domain"/>
</dbReference>
<dbReference type="PANTHER" id="PTHR10928:SF2">
    <property type="entry name" value="SUPPRESSOR OF FUSED HOMOLOG"/>
    <property type="match status" value="1"/>
</dbReference>
<evidence type="ECO:0000313" key="3">
    <source>
        <dbReference type="Proteomes" id="UP000292884"/>
    </source>
</evidence>
<dbReference type="PANTHER" id="PTHR10928">
    <property type="entry name" value="SUPPRESSOR OF FUSED"/>
    <property type="match status" value="1"/>
</dbReference>
<dbReference type="InterPro" id="IPR037181">
    <property type="entry name" value="SUFU_N"/>
</dbReference>
<reference evidence="2 3" key="1">
    <citation type="submission" date="2019-02" db="EMBL/GenBank/DDBJ databases">
        <title>Pedobacter sp. RP-1-13 sp. nov., isolated from Arctic soil.</title>
        <authorList>
            <person name="Dahal R.H."/>
        </authorList>
    </citation>
    <scope>NUCLEOTIDE SEQUENCE [LARGE SCALE GENOMIC DNA]</scope>
    <source>
        <strain evidence="2 3">RP-1-13</strain>
    </source>
</reference>
<keyword evidence="3" id="KW-1185">Reference proteome</keyword>
<dbReference type="EMBL" id="SJSK01000002">
    <property type="protein sequence ID" value="TCC92320.1"/>
    <property type="molecule type" value="Genomic_DNA"/>
</dbReference>
<dbReference type="SUPFAM" id="SSF103359">
    <property type="entry name" value="Suppressor of Fused, N-terminal domain"/>
    <property type="match status" value="1"/>
</dbReference>
<accession>A0A4R0MYF4</accession>
<feature type="domain" description="Suppressor of fused-like" evidence="1">
    <location>
        <begin position="50"/>
        <end position="216"/>
    </location>
</feature>
<evidence type="ECO:0000313" key="2">
    <source>
        <dbReference type="EMBL" id="TCC92320.1"/>
    </source>
</evidence>
<dbReference type="AlphaFoldDB" id="A0A4R0MYF4"/>